<dbReference type="Proteomes" id="UP000270216">
    <property type="component" value="Unassembled WGS sequence"/>
</dbReference>
<dbReference type="Pfam" id="PF08241">
    <property type="entry name" value="Methyltransf_11"/>
    <property type="match status" value="1"/>
</dbReference>
<dbReference type="PANTHER" id="PTHR43861:SF1">
    <property type="entry name" value="TRANS-ACONITATE 2-METHYLTRANSFERASE"/>
    <property type="match status" value="1"/>
</dbReference>
<evidence type="ECO:0000313" key="2">
    <source>
        <dbReference type="EMBL" id="RSK81119.1"/>
    </source>
</evidence>
<organism evidence="2 3">
    <name type="scientific">Pandoraea apista</name>
    <dbReference type="NCBI Taxonomy" id="93218"/>
    <lineage>
        <taxon>Bacteria</taxon>
        <taxon>Pseudomonadati</taxon>
        <taxon>Pseudomonadota</taxon>
        <taxon>Betaproteobacteria</taxon>
        <taxon>Burkholderiales</taxon>
        <taxon>Burkholderiaceae</taxon>
        <taxon>Pandoraea</taxon>
    </lineage>
</organism>
<accession>A0ABX9ZQL7</accession>
<proteinExistence type="predicted"/>
<reference evidence="2 3" key="1">
    <citation type="submission" date="2018-12" db="EMBL/GenBank/DDBJ databases">
        <title>Whole genome sequence of a Pandoraea apista isolate from a patient with cystic fibrosis.</title>
        <authorList>
            <person name="Kenna D.T."/>
            <person name="Turton J.F."/>
        </authorList>
    </citation>
    <scope>NUCLEOTIDE SEQUENCE [LARGE SCALE GENOMIC DNA]</scope>
    <source>
        <strain evidence="2 3">Pa13324</strain>
    </source>
</reference>
<dbReference type="SUPFAM" id="SSF53335">
    <property type="entry name" value="S-adenosyl-L-methionine-dependent methyltransferases"/>
    <property type="match status" value="1"/>
</dbReference>
<evidence type="ECO:0000313" key="3">
    <source>
        <dbReference type="Proteomes" id="UP000270216"/>
    </source>
</evidence>
<dbReference type="InterPro" id="IPR029063">
    <property type="entry name" value="SAM-dependent_MTases_sf"/>
</dbReference>
<keyword evidence="2" id="KW-0808">Transferase</keyword>
<dbReference type="GO" id="GO:0032259">
    <property type="term" value="P:methylation"/>
    <property type="evidence" value="ECO:0007669"/>
    <property type="project" value="UniProtKB-KW"/>
</dbReference>
<dbReference type="GO" id="GO:0008168">
    <property type="term" value="F:methyltransferase activity"/>
    <property type="evidence" value="ECO:0007669"/>
    <property type="project" value="UniProtKB-KW"/>
</dbReference>
<feature type="domain" description="Methyltransferase type 11" evidence="1">
    <location>
        <begin position="47"/>
        <end position="141"/>
    </location>
</feature>
<evidence type="ECO:0000259" key="1">
    <source>
        <dbReference type="Pfam" id="PF08241"/>
    </source>
</evidence>
<sequence length="242" mass="27220">MAQNIYDNPEFFAGYRQLPRQVLGLDGTPEWPAIRSMLPDLHGKRVVDLGCGFGWASRWMREQGAASVLGLDLSQNMIDRATSLTSDPAIAYRIADLDTLDLPPASFDLAYSALTFHYVRDFARLVRTIYASLAPEGDFVFSIEHPVFMAAAHPHWIADEDGRKTWPVNGYATEGERRTDWFAKGVLKYHRTLGTTLNGLIAAGFRIRKVDEFAPTAEQIRQNPSLAEERERPMMLMVSASR</sequence>
<protein>
    <submittedName>
        <fullName evidence="2">Class I SAM-dependent methyltransferase</fullName>
    </submittedName>
</protein>
<name>A0ABX9ZQL7_9BURK</name>
<comment type="caution">
    <text evidence="2">The sequence shown here is derived from an EMBL/GenBank/DDBJ whole genome shotgun (WGS) entry which is preliminary data.</text>
</comment>
<dbReference type="Gene3D" id="3.40.50.150">
    <property type="entry name" value="Vaccinia Virus protein VP39"/>
    <property type="match status" value="1"/>
</dbReference>
<dbReference type="PANTHER" id="PTHR43861">
    <property type="entry name" value="TRANS-ACONITATE 2-METHYLTRANSFERASE-RELATED"/>
    <property type="match status" value="1"/>
</dbReference>
<dbReference type="CDD" id="cd02440">
    <property type="entry name" value="AdoMet_MTases"/>
    <property type="match status" value="1"/>
</dbReference>
<dbReference type="RefSeq" id="WP_042116981.1">
    <property type="nucleotide sequence ID" value="NZ_CALMDT010000029.1"/>
</dbReference>
<keyword evidence="3" id="KW-1185">Reference proteome</keyword>
<keyword evidence="2" id="KW-0489">Methyltransferase</keyword>
<dbReference type="InterPro" id="IPR013216">
    <property type="entry name" value="Methyltransf_11"/>
</dbReference>
<dbReference type="EMBL" id="RWHX01000018">
    <property type="protein sequence ID" value="RSK81119.1"/>
    <property type="molecule type" value="Genomic_DNA"/>
</dbReference>
<gene>
    <name evidence="2" type="ORF">EJE83_11910</name>
</gene>